<accession>A0A0D7B010</accession>
<dbReference type="AlphaFoldDB" id="A0A0D7B010"/>
<protein>
    <submittedName>
        <fullName evidence="1">Uncharacterized protein</fullName>
    </submittedName>
</protein>
<evidence type="ECO:0000313" key="2">
    <source>
        <dbReference type="Proteomes" id="UP000054007"/>
    </source>
</evidence>
<keyword evidence="2" id="KW-1185">Reference proteome</keyword>
<name>A0A0D7B010_9AGAR</name>
<organism evidence="1 2">
    <name type="scientific">Cylindrobasidium torrendii FP15055 ss-10</name>
    <dbReference type="NCBI Taxonomy" id="1314674"/>
    <lineage>
        <taxon>Eukaryota</taxon>
        <taxon>Fungi</taxon>
        <taxon>Dikarya</taxon>
        <taxon>Basidiomycota</taxon>
        <taxon>Agaricomycotina</taxon>
        <taxon>Agaricomycetes</taxon>
        <taxon>Agaricomycetidae</taxon>
        <taxon>Agaricales</taxon>
        <taxon>Marasmiineae</taxon>
        <taxon>Physalacriaceae</taxon>
        <taxon>Cylindrobasidium</taxon>
    </lineage>
</organism>
<gene>
    <name evidence="1" type="ORF">CYLTODRAFT_162330</name>
</gene>
<evidence type="ECO:0000313" key="1">
    <source>
        <dbReference type="EMBL" id="KIY62851.1"/>
    </source>
</evidence>
<dbReference type="EMBL" id="KN880742">
    <property type="protein sequence ID" value="KIY62851.1"/>
    <property type="molecule type" value="Genomic_DNA"/>
</dbReference>
<dbReference type="Proteomes" id="UP000054007">
    <property type="component" value="Unassembled WGS sequence"/>
</dbReference>
<sequence>MASSCAMMTPLARRSLQKSILAMHPGILNVLPGQPVELCVDRRVDQDHVPQRAQVASCVPETDSVRLFRRLRPHRILNLLQHLRGDRPFCAITDKVRGRPESADDKCTSVTSGLNKDSMQDESVAYSGGYQELSQCIHSSVRALPRFLFFISNSSCTFWGYLVAHGQRTARGSTPLARRSLIRRSRTGECQAAEQRNVGRNGRDWTLLLPQKYEHRIHLHQTHAMIEKAVAGYTCSRFRQQGRRLYPGCRGFKQVTILSI</sequence>
<proteinExistence type="predicted"/>
<reference evidence="1 2" key="1">
    <citation type="journal article" date="2015" name="Fungal Genet. Biol.">
        <title>Evolution of novel wood decay mechanisms in Agaricales revealed by the genome sequences of Fistulina hepatica and Cylindrobasidium torrendii.</title>
        <authorList>
            <person name="Floudas D."/>
            <person name="Held B.W."/>
            <person name="Riley R."/>
            <person name="Nagy L.G."/>
            <person name="Koehler G."/>
            <person name="Ransdell A.S."/>
            <person name="Younus H."/>
            <person name="Chow J."/>
            <person name="Chiniquy J."/>
            <person name="Lipzen A."/>
            <person name="Tritt A."/>
            <person name="Sun H."/>
            <person name="Haridas S."/>
            <person name="LaButti K."/>
            <person name="Ohm R.A."/>
            <person name="Kues U."/>
            <person name="Blanchette R.A."/>
            <person name="Grigoriev I.V."/>
            <person name="Minto R.E."/>
            <person name="Hibbett D.S."/>
        </authorList>
    </citation>
    <scope>NUCLEOTIDE SEQUENCE [LARGE SCALE GENOMIC DNA]</scope>
    <source>
        <strain evidence="1 2">FP15055 ss-10</strain>
    </source>
</reference>